<dbReference type="GO" id="GO:0004764">
    <property type="term" value="F:shikimate 3-dehydrogenase (NADP+) activity"/>
    <property type="evidence" value="ECO:0007669"/>
    <property type="project" value="InterPro"/>
</dbReference>
<name>A0A0J8RCS4_COCIT</name>
<gene>
    <name evidence="3" type="ORF">CIHG_00463</name>
</gene>
<dbReference type="GO" id="GO:0009423">
    <property type="term" value="P:chorismate biosynthetic process"/>
    <property type="evidence" value="ECO:0007669"/>
    <property type="project" value="TreeGrafter"/>
</dbReference>
<evidence type="ECO:0000313" key="3">
    <source>
        <dbReference type="EMBL" id="KMU82682.1"/>
    </source>
</evidence>
<dbReference type="EMBL" id="DS016981">
    <property type="protein sequence ID" value="KMU82682.1"/>
    <property type="molecule type" value="Genomic_DNA"/>
</dbReference>
<dbReference type="InterPro" id="IPR046346">
    <property type="entry name" value="Aminoacid_DH-like_N_sf"/>
</dbReference>
<protein>
    <submittedName>
        <fullName evidence="3">Pentafunctional AROM polypeptide</fullName>
    </submittedName>
</protein>
<dbReference type="InterPro" id="IPR018508">
    <property type="entry name" value="3-dehydroquinate_DH_AS"/>
</dbReference>
<accession>A0A0J8RCS4</accession>
<dbReference type="InterPro" id="IPR013785">
    <property type="entry name" value="Aldolase_TIM"/>
</dbReference>
<dbReference type="GO" id="GO:0019632">
    <property type="term" value="P:shikimate metabolic process"/>
    <property type="evidence" value="ECO:0007669"/>
    <property type="project" value="TreeGrafter"/>
</dbReference>
<sequence>MGSEFVDLEVTFPEHMLRAVTEMKGFSKIIASHHDVSGSLSWANGSWGQFYNKALQYGDIIKLVGVAKCLDDNIALRKFKTWAQDAREIPVIAINMGEKGRLSRILNGFMTPVSHPKLPFKAAPGQLSAQDIRKGLSLMGEIEPRKFAIFGKPVSASRSPTMHNALFAQVGLPHAYSRLETDNVEDVREFIHAPDFGGASVTIPLKLDIMPLLDEISPEAQVIGAVNTIVPIPRGPGYGPMPTSRQSNLTIVR</sequence>
<dbReference type="SUPFAM" id="SSF51569">
    <property type="entry name" value="Aldolase"/>
    <property type="match status" value="1"/>
</dbReference>
<dbReference type="InterPro" id="IPR013708">
    <property type="entry name" value="Shikimate_DH-bd_N"/>
</dbReference>
<dbReference type="InterPro" id="IPR001381">
    <property type="entry name" value="DHquinase_I"/>
</dbReference>
<dbReference type="SUPFAM" id="SSF53223">
    <property type="entry name" value="Aminoacid dehydrogenase-like, N-terminal domain"/>
    <property type="match status" value="1"/>
</dbReference>
<dbReference type="VEuPathDB" id="FungiDB:CIHG_00463"/>
<dbReference type="Pfam" id="PF01487">
    <property type="entry name" value="DHquinase_I"/>
    <property type="match status" value="1"/>
</dbReference>
<dbReference type="Gene3D" id="3.40.50.10860">
    <property type="entry name" value="Leucine Dehydrogenase, chain A, domain 1"/>
    <property type="match status" value="1"/>
</dbReference>
<dbReference type="Proteomes" id="UP000054563">
    <property type="component" value="Unassembled WGS sequence"/>
</dbReference>
<dbReference type="AlphaFoldDB" id="A0A0J8RCS4"/>
<dbReference type="PANTHER" id="PTHR21089">
    <property type="entry name" value="SHIKIMATE DEHYDROGENASE"/>
    <property type="match status" value="1"/>
</dbReference>
<evidence type="ECO:0000256" key="1">
    <source>
        <dbReference type="ARBA" id="ARBA00023239"/>
    </source>
</evidence>
<dbReference type="PROSITE" id="PS01028">
    <property type="entry name" value="DEHYDROQUINASE_I"/>
    <property type="match status" value="1"/>
</dbReference>
<proteinExistence type="predicted"/>
<organism evidence="3 4">
    <name type="scientific">Coccidioides immitis H538.4</name>
    <dbReference type="NCBI Taxonomy" id="396776"/>
    <lineage>
        <taxon>Eukaryota</taxon>
        <taxon>Fungi</taxon>
        <taxon>Dikarya</taxon>
        <taxon>Ascomycota</taxon>
        <taxon>Pezizomycotina</taxon>
        <taxon>Eurotiomycetes</taxon>
        <taxon>Eurotiomycetidae</taxon>
        <taxon>Onygenales</taxon>
        <taxon>Onygenaceae</taxon>
        <taxon>Coccidioides</taxon>
    </lineage>
</organism>
<dbReference type="InterPro" id="IPR022893">
    <property type="entry name" value="Shikimate_DH_fam"/>
</dbReference>
<keyword evidence="1" id="KW-0456">Lyase</keyword>
<dbReference type="NCBIfam" id="TIGR01093">
    <property type="entry name" value="aroD"/>
    <property type="match status" value="1"/>
</dbReference>
<dbReference type="STRING" id="396776.A0A0J8RCS4"/>
<dbReference type="PANTHER" id="PTHR21089:SF1">
    <property type="entry name" value="BIFUNCTIONAL 3-DEHYDROQUINATE DEHYDRATASE_SHIKIMATE DEHYDROGENASE, CHLOROPLASTIC"/>
    <property type="match status" value="1"/>
</dbReference>
<evidence type="ECO:0000259" key="2">
    <source>
        <dbReference type="Pfam" id="PF08501"/>
    </source>
</evidence>
<dbReference type="GO" id="GO:0003855">
    <property type="term" value="F:3-dehydroquinate dehydratase activity"/>
    <property type="evidence" value="ECO:0007669"/>
    <property type="project" value="InterPro"/>
</dbReference>
<reference evidence="4" key="1">
    <citation type="journal article" date="2010" name="Genome Res.">
        <title>Population genomic sequencing of Coccidioides fungi reveals recent hybridization and transposon control.</title>
        <authorList>
            <person name="Neafsey D.E."/>
            <person name="Barker B.M."/>
            <person name="Sharpton T.J."/>
            <person name="Stajich J.E."/>
            <person name="Park D.J."/>
            <person name="Whiston E."/>
            <person name="Hung C.-Y."/>
            <person name="McMahan C."/>
            <person name="White J."/>
            <person name="Sykes S."/>
            <person name="Heiman D."/>
            <person name="Young S."/>
            <person name="Zeng Q."/>
            <person name="Abouelleil A."/>
            <person name="Aftuck L."/>
            <person name="Bessette D."/>
            <person name="Brown A."/>
            <person name="FitzGerald M."/>
            <person name="Lui A."/>
            <person name="Macdonald J.P."/>
            <person name="Priest M."/>
            <person name="Orbach M.J."/>
            <person name="Galgiani J.N."/>
            <person name="Kirkland T.N."/>
            <person name="Cole G.T."/>
            <person name="Birren B.W."/>
            <person name="Henn M.R."/>
            <person name="Taylor J.W."/>
            <person name="Rounsley S.D."/>
        </authorList>
    </citation>
    <scope>NUCLEOTIDE SEQUENCE [LARGE SCALE GENOMIC DNA]</scope>
    <source>
        <strain evidence="4">H538.4</strain>
    </source>
</reference>
<feature type="domain" description="Shikimate dehydrogenase substrate binding N-terminal" evidence="2">
    <location>
        <begin position="149"/>
        <end position="229"/>
    </location>
</feature>
<dbReference type="Gene3D" id="3.20.20.70">
    <property type="entry name" value="Aldolase class I"/>
    <property type="match status" value="1"/>
</dbReference>
<dbReference type="Pfam" id="PF08501">
    <property type="entry name" value="Shikimate_dh_N"/>
    <property type="match status" value="1"/>
</dbReference>
<evidence type="ECO:0000313" key="4">
    <source>
        <dbReference type="Proteomes" id="UP000054563"/>
    </source>
</evidence>
<dbReference type="CDD" id="cd00502">
    <property type="entry name" value="DHQase_I"/>
    <property type="match status" value="1"/>
</dbReference>